<keyword evidence="2" id="KW-1185">Reference proteome</keyword>
<proteinExistence type="predicted"/>
<dbReference type="AlphaFoldDB" id="A0A0E0DKG3"/>
<sequence>MKDSARKEGRKLVVRVESDEEQRERERETVDVVAGRATRLAWGLHASTRPAPIRYSPPTRITDGPAISRFTYKENTVIIDS</sequence>
<protein>
    <submittedName>
        <fullName evidence="1">Uncharacterized protein</fullName>
    </submittedName>
</protein>
<accession>A0A0E0DKG3</accession>
<evidence type="ECO:0000313" key="1">
    <source>
        <dbReference type="EnsemblPlants" id="OMERI04G25640.1"/>
    </source>
</evidence>
<reference evidence="1" key="1">
    <citation type="submission" date="2015-04" db="UniProtKB">
        <authorList>
            <consortium name="EnsemblPlants"/>
        </authorList>
    </citation>
    <scope>IDENTIFICATION</scope>
</reference>
<reference evidence="1" key="2">
    <citation type="submission" date="2018-05" db="EMBL/GenBank/DDBJ databases">
        <title>OmerRS3 (Oryza meridionalis Reference Sequence Version 3).</title>
        <authorList>
            <person name="Zhang J."/>
            <person name="Kudrna D."/>
            <person name="Lee S."/>
            <person name="Talag J."/>
            <person name="Welchert J."/>
            <person name="Wing R.A."/>
        </authorList>
    </citation>
    <scope>NUCLEOTIDE SEQUENCE [LARGE SCALE GENOMIC DNA]</scope>
    <source>
        <strain evidence="1">cv. OR44</strain>
    </source>
</reference>
<organism evidence="1">
    <name type="scientific">Oryza meridionalis</name>
    <dbReference type="NCBI Taxonomy" id="40149"/>
    <lineage>
        <taxon>Eukaryota</taxon>
        <taxon>Viridiplantae</taxon>
        <taxon>Streptophyta</taxon>
        <taxon>Embryophyta</taxon>
        <taxon>Tracheophyta</taxon>
        <taxon>Spermatophyta</taxon>
        <taxon>Magnoliopsida</taxon>
        <taxon>Liliopsida</taxon>
        <taxon>Poales</taxon>
        <taxon>Poaceae</taxon>
        <taxon>BOP clade</taxon>
        <taxon>Oryzoideae</taxon>
        <taxon>Oryzeae</taxon>
        <taxon>Oryzinae</taxon>
        <taxon>Oryza</taxon>
    </lineage>
</organism>
<dbReference type="Gramene" id="OMERI04G25640.1">
    <property type="protein sequence ID" value="OMERI04G25640.1"/>
    <property type="gene ID" value="OMERI04G25640"/>
</dbReference>
<dbReference type="Proteomes" id="UP000008021">
    <property type="component" value="Chromosome 4"/>
</dbReference>
<dbReference type="EnsemblPlants" id="OMERI04G25640.1">
    <property type="protein sequence ID" value="OMERI04G25640.1"/>
    <property type="gene ID" value="OMERI04G25640"/>
</dbReference>
<name>A0A0E0DKG3_9ORYZ</name>
<dbReference type="HOGENOM" id="CLU_2577892_0_0_1"/>
<evidence type="ECO:0000313" key="2">
    <source>
        <dbReference type="Proteomes" id="UP000008021"/>
    </source>
</evidence>